<dbReference type="AlphaFoldDB" id="A0A917FMT3"/>
<name>A0A917FMT3_9BACL</name>
<dbReference type="PANTHER" id="PTHR48098:SF3">
    <property type="entry name" value="IRON(III) ENTEROBACTIN ESTERASE"/>
    <property type="match status" value="1"/>
</dbReference>
<comment type="caution">
    <text evidence="1">The sequence shown here is derived from an EMBL/GenBank/DDBJ whole genome shotgun (WGS) entry which is preliminary data.</text>
</comment>
<dbReference type="RefSeq" id="WP_188528537.1">
    <property type="nucleotide sequence ID" value="NZ_BMGR01000001.1"/>
</dbReference>
<evidence type="ECO:0000313" key="1">
    <source>
        <dbReference type="EMBL" id="GGF89971.1"/>
    </source>
</evidence>
<dbReference type="EMBL" id="BMGR01000001">
    <property type="protein sequence ID" value="GGF89971.1"/>
    <property type="molecule type" value="Genomic_DNA"/>
</dbReference>
<reference evidence="1" key="1">
    <citation type="journal article" date="2014" name="Int. J. Syst. Evol. Microbiol.">
        <title>Complete genome sequence of Corynebacterium casei LMG S-19264T (=DSM 44701T), isolated from a smear-ripened cheese.</title>
        <authorList>
            <consortium name="US DOE Joint Genome Institute (JGI-PGF)"/>
            <person name="Walter F."/>
            <person name="Albersmeier A."/>
            <person name="Kalinowski J."/>
            <person name="Ruckert C."/>
        </authorList>
    </citation>
    <scope>NUCLEOTIDE SEQUENCE</scope>
    <source>
        <strain evidence="1">CGMCC 1.12987</strain>
    </source>
</reference>
<dbReference type="InterPro" id="IPR029058">
    <property type="entry name" value="AB_hydrolase_fold"/>
</dbReference>
<dbReference type="Gene3D" id="3.40.50.1820">
    <property type="entry name" value="alpha/beta hydrolase"/>
    <property type="match status" value="1"/>
</dbReference>
<dbReference type="Proteomes" id="UP000644756">
    <property type="component" value="Unassembled WGS sequence"/>
</dbReference>
<proteinExistence type="predicted"/>
<accession>A0A917FMT3</accession>
<gene>
    <name evidence="1" type="primary">yjcH</name>
    <name evidence="1" type="ORF">GCM10010916_04180</name>
</gene>
<dbReference type="PANTHER" id="PTHR48098">
    <property type="entry name" value="ENTEROCHELIN ESTERASE-RELATED"/>
    <property type="match status" value="1"/>
</dbReference>
<dbReference type="InterPro" id="IPR000801">
    <property type="entry name" value="Esterase-like"/>
</dbReference>
<evidence type="ECO:0008006" key="3">
    <source>
        <dbReference type="Google" id="ProtNLM"/>
    </source>
</evidence>
<protein>
    <recommendedName>
        <fullName evidence="3">Enterochelin esterase</fullName>
    </recommendedName>
</protein>
<dbReference type="InterPro" id="IPR050583">
    <property type="entry name" value="Mycobacterial_A85_antigen"/>
</dbReference>
<sequence>MSESNVYKRTINKETVTSKLLTEGERDLRVYLPPGYNEIISYPVIYCQDGEDFFNFGRIATQANRLILEDELEPCIVVGVDVDKKHRTAEYSPDGDRHESYVRFFVEEMIPFVASRYTVRTEADQILLAGDSLGATVSLHIALSYPQRFSRLLSMSGAYYPASRSILADYSESLSWLDAYMFVGLQETEFETDRGVFDFVEMNRQTKQLLEAKGAKLLYYEKDGKHQWGFWQQELPDALRWFMKTDLL</sequence>
<keyword evidence="2" id="KW-1185">Reference proteome</keyword>
<evidence type="ECO:0000313" key="2">
    <source>
        <dbReference type="Proteomes" id="UP000644756"/>
    </source>
</evidence>
<dbReference type="SUPFAM" id="SSF53474">
    <property type="entry name" value="alpha/beta-Hydrolases"/>
    <property type="match status" value="1"/>
</dbReference>
<reference evidence="1" key="2">
    <citation type="submission" date="2020-09" db="EMBL/GenBank/DDBJ databases">
        <authorList>
            <person name="Sun Q."/>
            <person name="Zhou Y."/>
        </authorList>
    </citation>
    <scope>NUCLEOTIDE SEQUENCE</scope>
    <source>
        <strain evidence="1">CGMCC 1.12987</strain>
    </source>
</reference>
<organism evidence="1 2">
    <name type="scientific">Paenibacillus abyssi</name>
    <dbReference type="NCBI Taxonomy" id="1340531"/>
    <lineage>
        <taxon>Bacteria</taxon>
        <taxon>Bacillati</taxon>
        <taxon>Bacillota</taxon>
        <taxon>Bacilli</taxon>
        <taxon>Bacillales</taxon>
        <taxon>Paenibacillaceae</taxon>
        <taxon>Paenibacillus</taxon>
    </lineage>
</organism>
<dbReference type="Pfam" id="PF00756">
    <property type="entry name" value="Esterase"/>
    <property type="match status" value="1"/>
</dbReference>